<evidence type="ECO:0000256" key="1">
    <source>
        <dbReference type="SAM" id="Coils"/>
    </source>
</evidence>
<name>A0ABQ5JXS8_9EUKA</name>
<protein>
    <submittedName>
        <fullName evidence="3">Uncharacterized protein</fullName>
    </submittedName>
</protein>
<dbReference type="EMBL" id="BQXS01012323">
    <property type="protein sequence ID" value="GKT21514.1"/>
    <property type="molecule type" value="Genomic_DNA"/>
</dbReference>
<feature type="region of interest" description="Disordered" evidence="2">
    <location>
        <begin position="364"/>
        <end position="511"/>
    </location>
</feature>
<evidence type="ECO:0000313" key="4">
    <source>
        <dbReference type="Proteomes" id="UP001057375"/>
    </source>
</evidence>
<feature type="coiled-coil region" evidence="1">
    <location>
        <begin position="274"/>
        <end position="308"/>
    </location>
</feature>
<accession>A0ABQ5JXS8</accession>
<dbReference type="Proteomes" id="UP001057375">
    <property type="component" value="Unassembled WGS sequence"/>
</dbReference>
<feature type="coiled-coil region" evidence="1">
    <location>
        <begin position="20"/>
        <end position="100"/>
    </location>
</feature>
<organism evidence="3 4">
    <name type="scientific">Aduncisulcus paluster</name>
    <dbReference type="NCBI Taxonomy" id="2918883"/>
    <lineage>
        <taxon>Eukaryota</taxon>
        <taxon>Metamonada</taxon>
        <taxon>Carpediemonas-like organisms</taxon>
        <taxon>Aduncisulcus</taxon>
    </lineage>
</organism>
<evidence type="ECO:0000256" key="2">
    <source>
        <dbReference type="SAM" id="MobiDB-lite"/>
    </source>
</evidence>
<keyword evidence="1" id="KW-0175">Coiled coil</keyword>
<gene>
    <name evidence="3" type="ORF">ADUPG1_011924</name>
</gene>
<reference evidence="3" key="1">
    <citation type="submission" date="2022-03" db="EMBL/GenBank/DDBJ databases">
        <title>Draft genome sequence of Aduncisulcus paluster, a free-living microaerophilic Fornicata.</title>
        <authorList>
            <person name="Yuyama I."/>
            <person name="Kume K."/>
            <person name="Tamura T."/>
            <person name="Inagaki Y."/>
            <person name="Hashimoto T."/>
        </authorList>
    </citation>
    <scope>NUCLEOTIDE SEQUENCE</scope>
    <source>
        <strain evidence="3">NY0171</strain>
    </source>
</reference>
<evidence type="ECO:0000313" key="3">
    <source>
        <dbReference type="EMBL" id="GKT21514.1"/>
    </source>
</evidence>
<comment type="caution">
    <text evidence="3">The sequence shown here is derived from an EMBL/GenBank/DDBJ whole genome shotgun (WGS) entry which is preliminary data.</text>
</comment>
<keyword evidence="4" id="KW-1185">Reference proteome</keyword>
<sequence>ETQTKLDLALEKEVKMKSNIDSLTSKLQAASKKKKEFKSMYDCLLKEKKDLTDQSKRYHDAISQMTQEMERTGQQIEEEREEMALEREGIALKLEKLKERETEFENFDKEREHFATELSRQSSISEGYSKKLKHFEKRIAQLQRQKASDCLAMVREDISQMEVKDATSLDDYRERLSSFKNACIRISGEITSNMKLIYQKLQSPQHPSVSMSDLKPLFESAKSLITLFQPHHSFISVLIESNQKIRQESLELKKDVIRLGVICDSKLGYDEKKVEEMEKKTEQQEILIKELEEKLSEFQVAQDLLLAEKVRIETEQKEDRSTHHSVVSDLLSAQSRLSHEREMLQSDIRKMKEDIDALHEELDRERDLSRRAQHHLSLKKEKEDRRYLSGIKKTSRGKSSSAPSQYQKPRRNYLIDPKYTQEGPKRMSQAPDKQVPPPHPMSKSFPVSPIAKFRQEVSKPTQVSSLGSPPSSIYSIDTRLNPAEESASSLASSSPGASGSSQGSDNEEQQEGRAHIVFTCLSEGSVPKEWVKLWPQPPVVEQGDTSVPLHVPVLSPASFIHTLGKCILNICNIARDKNPSSFCLASLPHPRGFIDAMVQRAARLMHEPLDNVQACLFHPLLEKEAEKIQERYSSLAPILSLVNSFILIGCKSEGGSIVLGEGGDLIL</sequence>
<feature type="non-terminal residue" evidence="3">
    <location>
        <position position="1"/>
    </location>
</feature>
<feature type="compositionally biased region" description="Basic and acidic residues" evidence="2">
    <location>
        <begin position="378"/>
        <end position="387"/>
    </location>
</feature>
<feature type="compositionally biased region" description="Polar residues" evidence="2">
    <location>
        <begin position="397"/>
        <end position="407"/>
    </location>
</feature>
<feature type="compositionally biased region" description="Low complexity" evidence="2">
    <location>
        <begin position="486"/>
        <end position="504"/>
    </location>
</feature>
<feature type="compositionally biased region" description="Low complexity" evidence="2">
    <location>
        <begin position="464"/>
        <end position="476"/>
    </location>
</feature>
<proteinExistence type="predicted"/>